<comment type="caution">
    <text evidence="1">The sequence shown here is derived from an EMBL/GenBank/DDBJ whole genome shotgun (WGS) entry which is preliminary data.</text>
</comment>
<protein>
    <submittedName>
        <fullName evidence="1">Uncharacterized protein</fullName>
    </submittedName>
</protein>
<dbReference type="Pfam" id="PF05973">
    <property type="entry name" value="Gp49"/>
    <property type="match status" value="1"/>
</dbReference>
<reference evidence="1" key="1">
    <citation type="journal article" date="2012" name="Science">
        <title>Fermentation, hydrogen, and sulfur metabolism in multiple uncultivated bacterial phyla.</title>
        <authorList>
            <person name="Wrighton K.C."/>
            <person name="Thomas B.C."/>
            <person name="Sharon I."/>
            <person name="Miller C.S."/>
            <person name="Castelle C.J."/>
            <person name="VerBerkmoes N.C."/>
            <person name="Wilkins M.J."/>
            <person name="Hettich R.L."/>
            <person name="Lipton M.S."/>
            <person name="Williams K.H."/>
            <person name="Long P.E."/>
            <person name="Banfield J.F."/>
        </authorList>
    </citation>
    <scope>NUCLEOTIDE SEQUENCE [LARGE SCALE GENOMIC DNA]</scope>
</reference>
<dbReference type="AlphaFoldDB" id="K2FZF5"/>
<evidence type="ECO:0000313" key="1">
    <source>
        <dbReference type="EMBL" id="EKE28368.1"/>
    </source>
</evidence>
<dbReference type="EMBL" id="AMFJ01000341">
    <property type="protein sequence ID" value="EKE28368.1"/>
    <property type="molecule type" value="Genomic_DNA"/>
</dbReference>
<dbReference type="InterPro" id="IPR009241">
    <property type="entry name" value="HigB-like"/>
</dbReference>
<name>K2FZF5_9BACT</name>
<gene>
    <name evidence="1" type="ORF">ACD_3C00067G0002</name>
</gene>
<sequence length="122" mass="14913">MKKEIIFYQKENWDIPVKMFLDSLKIKDPYLLATILNKLELLSLNLLWLDDLKYLGDRIFELRIKKSSNISQIFYFTLWGDSIILLDWIIKKDDKLKNWALKKFTNYRDDYLIRRKKSLTFK</sequence>
<accession>K2FZF5</accession>
<organism evidence="1">
    <name type="scientific">uncultured bacterium</name>
    <name type="common">gcode 4</name>
    <dbReference type="NCBI Taxonomy" id="1234023"/>
    <lineage>
        <taxon>Bacteria</taxon>
        <taxon>environmental samples</taxon>
    </lineage>
</organism>
<proteinExistence type="predicted"/>